<protein>
    <submittedName>
        <fullName evidence="2">Uncharacterized protein</fullName>
    </submittedName>
</protein>
<organism evidence="2 3">
    <name type="scientific">Chitinophaga jiangningensis</name>
    <dbReference type="NCBI Taxonomy" id="1419482"/>
    <lineage>
        <taxon>Bacteria</taxon>
        <taxon>Pseudomonadati</taxon>
        <taxon>Bacteroidota</taxon>
        <taxon>Chitinophagia</taxon>
        <taxon>Chitinophagales</taxon>
        <taxon>Chitinophagaceae</taxon>
        <taxon>Chitinophaga</taxon>
    </lineage>
</organism>
<feature type="transmembrane region" description="Helical" evidence="1">
    <location>
        <begin position="12"/>
        <end position="35"/>
    </location>
</feature>
<keyword evidence="1" id="KW-0472">Membrane</keyword>
<gene>
    <name evidence="2" type="ORF">SAMN05444266_104143</name>
</gene>
<sequence>MLLQAAMGVGILFPILYLIVYPICYFLIKLVVMIVRKLSNQQLPLHDYWAVRKVRVLYTLIALVAAFLVCFLIVAYLLGDGYNT</sequence>
<proteinExistence type="predicted"/>
<keyword evidence="1" id="KW-0812">Transmembrane</keyword>
<feature type="transmembrane region" description="Helical" evidence="1">
    <location>
        <begin position="56"/>
        <end position="78"/>
    </location>
</feature>
<accession>A0A1M7C035</accession>
<evidence type="ECO:0000313" key="2">
    <source>
        <dbReference type="EMBL" id="SHL60581.1"/>
    </source>
</evidence>
<keyword evidence="1" id="KW-1133">Transmembrane helix</keyword>
<evidence type="ECO:0000256" key="1">
    <source>
        <dbReference type="SAM" id="Phobius"/>
    </source>
</evidence>
<dbReference type="EMBL" id="FRBL01000004">
    <property type="protein sequence ID" value="SHL60581.1"/>
    <property type="molecule type" value="Genomic_DNA"/>
</dbReference>
<dbReference type="RefSeq" id="WP_073080731.1">
    <property type="nucleotide sequence ID" value="NZ_FRBL01000004.1"/>
</dbReference>
<dbReference type="AlphaFoldDB" id="A0A1M7C035"/>
<dbReference type="STRING" id="1419482.SAMN05444266_104143"/>
<name>A0A1M7C035_9BACT</name>
<evidence type="ECO:0000313" key="3">
    <source>
        <dbReference type="Proteomes" id="UP000184420"/>
    </source>
</evidence>
<dbReference type="Proteomes" id="UP000184420">
    <property type="component" value="Unassembled WGS sequence"/>
</dbReference>
<keyword evidence="3" id="KW-1185">Reference proteome</keyword>
<reference evidence="2 3" key="1">
    <citation type="submission" date="2016-11" db="EMBL/GenBank/DDBJ databases">
        <authorList>
            <person name="Jaros S."/>
            <person name="Januszkiewicz K."/>
            <person name="Wedrychowicz H."/>
        </authorList>
    </citation>
    <scope>NUCLEOTIDE SEQUENCE [LARGE SCALE GENOMIC DNA]</scope>
    <source>
        <strain evidence="2 3">DSM 27406</strain>
    </source>
</reference>